<comment type="caution">
    <text evidence="3">The sequence shown here is derived from an EMBL/GenBank/DDBJ whole genome shotgun (WGS) entry which is preliminary data.</text>
</comment>
<dbReference type="InterPro" id="IPR050923">
    <property type="entry name" value="Cell_Proc_Reg/RNA_Proc"/>
</dbReference>
<dbReference type="Gene3D" id="2.60.200.20">
    <property type="match status" value="1"/>
</dbReference>
<dbReference type="SUPFAM" id="SSF49879">
    <property type="entry name" value="SMAD/FHA domain"/>
    <property type="match status" value="1"/>
</dbReference>
<accession>A0ABW9QYR5</accession>
<keyword evidence="4" id="KW-1185">Reference proteome</keyword>
<keyword evidence="1" id="KW-0597">Phosphoprotein</keyword>
<evidence type="ECO:0000259" key="2">
    <source>
        <dbReference type="PROSITE" id="PS50006"/>
    </source>
</evidence>
<dbReference type="Proteomes" id="UP000437736">
    <property type="component" value="Unassembled WGS sequence"/>
</dbReference>
<evidence type="ECO:0000256" key="1">
    <source>
        <dbReference type="ARBA" id="ARBA00022553"/>
    </source>
</evidence>
<dbReference type="InterPro" id="IPR000253">
    <property type="entry name" value="FHA_dom"/>
</dbReference>
<reference evidence="3 4" key="1">
    <citation type="submission" date="2019-11" db="EMBL/GenBank/DDBJ databases">
        <title>Acidiferrimicrobium australis gen. nov., sp. nov., an acidophilic and obligately heterotrophic, member of the Actinobacteria that catalyses dissimilatory oxido- reduction of iron isolated from metal-rich acidic water in Chile.</title>
        <authorList>
            <person name="Gonzalez D."/>
            <person name="Huber K."/>
            <person name="Hedrich S."/>
            <person name="Rojas-Villalobos C."/>
            <person name="Quatrini R."/>
            <person name="Dinamarca M.A."/>
            <person name="Schwarz A."/>
            <person name="Canales C."/>
            <person name="Nancucheo I."/>
        </authorList>
    </citation>
    <scope>NUCLEOTIDE SEQUENCE [LARGE SCALE GENOMIC DNA]</scope>
    <source>
        <strain evidence="3 4">USS-CCA1</strain>
    </source>
</reference>
<dbReference type="EMBL" id="WJHE01001213">
    <property type="protein sequence ID" value="MST34786.1"/>
    <property type="molecule type" value="Genomic_DNA"/>
</dbReference>
<dbReference type="PROSITE" id="PS50006">
    <property type="entry name" value="FHA_DOMAIN"/>
    <property type="match status" value="1"/>
</dbReference>
<dbReference type="Pfam" id="PF13240">
    <property type="entry name" value="Zn_Ribbon_1"/>
    <property type="match status" value="1"/>
</dbReference>
<proteinExistence type="predicted"/>
<dbReference type="SMART" id="SM00240">
    <property type="entry name" value="FHA"/>
    <property type="match status" value="1"/>
</dbReference>
<protein>
    <submittedName>
        <fullName evidence="3">FHA domain-containing protein</fullName>
    </submittedName>
</protein>
<dbReference type="PANTHER" id="PTHR23308">
    <property type="entry name" value="NUCLEAR INHIBITOR OF PROTEIN PHOSPHATASE-1"/>
    <property type="match status" value="1"/>
</dbReference>
<organism evidence="3 4">
    <name type="scientific">Acidiferrimicrobium australe</name>
    <dbReference type="NCBI Taxonomy" id="2664430"/>
    <lineage>
        <taxon>Bacteria</taxon>
        <taxon>Bacillati</taxon>
        <taxon>Actinomycetota</taxon>
        <taxon>Acidimicrobiia</taxon>
        <taxon>Acidimicrobiales</taxon>
        <taxon>Acidimicrobiaceae</taxon>
        <taxon>Acidiferrimicrobium</taxon>
    </lineage>
</organism>
<evidence type="ECO:0000313" key="3">
    <source>
        <dbReference type="EMBL" id="MST34786.1"/>
    </source>
</evidence>
<sequence length="161" mass="17060">MFCNQCGHRNPEGSNFCSSCGAVLDRPGDLEPVTVTLAPVEGAGEAADEELVVSLSDVPPDAGLLVVKRGPNLGSRYLLGEGITTIGRHPDSGIFLDDVTVSRRHAEVEYHPGGDFAVRDVGSLNGTYLNRERIEAATLAHGDELQVGLFRLLFLTEASAG</sequence>
<gene>
    <name evidence="3" type="ORF">GHK86_18920</name>
</gene>
<dbReference type="Pfam" id="PF00498">
    <property type="entry name" value="FHA"/>
    <property type="match status" value="1"/>
</dbReference>
<feature type="domain" description="FHA" evidence="2">
    <location>
        <begin position="84"/>
        <end position="134"/>
    </location>
</feature>
<dbReference type="InterPro" id="IPR008984">
    <property type="entry name" value="SMAD_FHA_dom_sf"/>
</dbReference>
<dbReference type="InterPro" id="IPR026870">
    <property type="entry name" value="Zinc_ribbon_dom"/>
</dbReference>
<evidence type="ECO:0000313" key="4">
    <source>
        <dbReference type="Proteomes" id="UP000437736"/>
    </source>
</evidence>
<name>A0ABW9QYR5_9ACTN</name>